<keyword evidence="1" id="KW-0812">Transmembrane</keyword>
<feature type="transmembrane region" description="Helical" evidence="1">
    <location>
        <begin position="12"/>
        <end position="34"/>
    </location>
</feature>
<proteinExistence type="predicted"/>
<keyword evidence="1" id="KW-1133">Transmembrane helix</keyword>
<dbReference type="EMBL" id="GGEC01079709">
    <property type="protein sequence ID" value="MBX60193.1"/>
    <property type="molecule type" value="Transcribed_RNA"/>
</dbReference>
<name>A0A2P2PZU2_RHIMU</name>
<evidence type="ECO:0000256" key="1">
    <source>
        <dbReference type="SAM" id="Phobius"/>
    </source>
</evidence>
<accession>A0A2P2PZU2</accession>
<dbReference type="AlphaFoldDB" id="A0A2P2PZU2"/>
<sequence length="37" mass="4084">MNKSKDHVAVINLASLIHVGQLILCVMAIVLQLLRKT</sequence>
<protein>
    <submittedName>
        <fullName evidence="2">Uncharacterized protein</fullName>
    </submittedName>
</protein>
<keyword evidence="1" id="KW-0472">Membrane</keyword>
<organism evidence="2">
    <name type="scientific">Rhizophora mucronata</name>
    <name type="common">Asiatic mangrove</name>
    <dbReference type="NCBI Taxonomy" id="61149"/>
    <lineage>
        <taxon>Eukaryota</taxon>
        <taxon>Viridiplantae</taxon>
        <taxon>Streptophyta</taxon>
        <taxon>Embryophyta</taxon>
        <taxon>Tracheophyta</taxon>
        <taxon>Spermatophyta</taxon>
        <taxon>Magnoliopsida</taxon>
        <taxon>eudicotyledons</taxon>
        <taxon>Gunneridae</taxon>
        <taxon>Pentapetalae</taxon>
        <taxon>rosids</taxon>
        <taxon>fabids</taxon>
        <taxon>Malpighiales</taxon>
        <taxon>Rhizophoraceae</taxon>
        <taxon>Rhizophora</taxon>
    </lineage>
</organism>
<evidence type="ECO:0000313" key="2">
    <source>
        <dbReference type="EMBL" id="MBX60193.1"/>
    </source>
</evidence>
<reference evidence="2" key="1">
    <citation type="submission" date="2018-02" db="EMBL/GenBank/DDBJ databases">
        <title>Rhizophora mucronata_Transcriptome.</title>
        <authorList>
            <person name="Meera S.P."/>
            <person name="Sreeshan A."/>
            <person name="Augustine A."/>
        </authorList>
    </citation>
    <scope>NUCLEOTIDE SEQUENCE</scope>
    <source>
        <tissue evidence="2">Leaf</tissue>
    </source>
</reference>